<sequence length="492" mass="51691">MNFALMLTMGHAPCEQADLEKDGVKSITVAEQSLPTWASAADLARRIATRACTASAAVEEHLARIAALEPHLKAFITVDADGARRRARELDVSPQRQGPLHGLPVAIKDLTRTRGLRTTFGSRAFAGEVPEADDPVVARLRRAGAVIIGKTNTPEFGFGAVCVNDLQGPTANPYDLVLTSGGSSGGSAVAVATGMSALAHGTDFGGSVRTPASFCGVVSIRPAIGVIADPDRELGWTGLATHGAMGRSVADAALLLQAMAAPNAYDPLSTALAAGPDAPPRRVAVTPDFAVAPVCKAVRRRFARAVDEMRAVVGEVVEATPDCAGAPLAFRTLRAAQIARTYGAFVDGNVPVSPTVRWNVEAARSLTAQDYLAAEAARTALWRRFTRFFEQYDVLVTPAASVLPWPNAEGERMEMDGRSLADILDYLTITFIVSLVGFPVVTLPAPRQPGEVPFGLQLIGRPGAEAALIALAARLEGEAGFCWSPPPSVSML</sequence>
<dbReference type="Gene3D" id="3.90.1300.10">
    <property type="entry name" value="Amidase signature (AS) domain"/>
    <property type="match status" value="1"/>
</dbReference>
<evidence type="ECO:0000256" key="1">
    <source>
        <dbReference type="ARBA" id="ARBA00003871"/>
    </source>
</evidence>
<keyword evidence="5" id="KW-1185">Reference proteome</keyword>
<dbReference type="EMBL" id="AP009384">
    <property type="protein sequence ID" value="BAF87971.1"/>
    <property type="molecule type" value="Genomic_DNA"/>
</dbReference>
<evidence type="ECO:0000256" key="2">
    <source>
        <dbReference type="ARBA" id="ARBA00021874"/>
    </source>
</evidence>
<comment type="function">
    <text evidence="1">Hydrolyzes indole-3-acetamide (IAM) into indole-3-acetic acid (IAA).</text>
</comment>
<dbReference type="STRING" id="438753.AZC_1973"/>
<dbReference type="PANTHER" id="PTHR11895">
    <property type="entry name" value="TRANSAMIDASE"/>
    <property type="match status" value="1"/>
</dbReference>
<name>A8I323_AZOC5</name>
<dbReference type="AlphaFoldDB" id="A8I323"/>
<dbReference type="InterPro" id="IPR000120">
    <property type="entry name" value="Amidase"/>
</dbReference>
<dbReference type="InterPro" id="IPR023631">
    <property type="entry name" value="Amidase_dom"/>
</dbReference>
<reference evidence="4 5" key="1">
    <citation type="journal article" date="2007" name="Appl. Environ. Microbiol.">
        <title>Rhizobial factors required for stem nodule maturation and maintenance in Sesbania rostrata-Azorhizobium caulinodans ORS571 symbiosis.</title>
        <authorList>
            <person name="Suzuki S."/>
            <person name="Aono T."/>
            <person name="Lee KB."/>
            <person name="Suzuki T."/>
            <person name="Liu CT."/>
            <person name="Miwa H."/>
            <person name="Wakao S."/>
            <person name="Iki T."/>
            <person name="Oyaizu H."/>
        </authorList>
    </citation>
    <scope>NUCLEOTIDE SEQUENCE [LARGE SCALE GENOMIC DNA]</scope>
    <source>
        <strain evidence="5">ATCC 43989 / DSM 5975 / JCM 20966 / LMG 6465 / NBRC 14845 / NCIMB 13405 / ORS 571</strain>
    </source>
</reference>
<gene>
    <name evidence="4" type="ordered locus">AZC_1973</name>
</gene>
<dbReference type="Proteomes" id="UP000000270">
    <property type="component" value="Chromosome"/>
</dbReference>
<evidence type="ECO:0000313" key="5">
    <source>
        <dbReference type="Proteomes" id="UP000000270"/>
    </source>
</evidence>
<dbReference type="InterPro" id="IPR020556">
    <property type="entry name" value="Amidase_CS"/>
</dbReference>
<dbReference type="InterPro" id="IPR036928">
    <property type="entry name" value="AS_sf"/>
</dbReference>
<feature type="domain" description="Amidase" evidence="3">
    <location>
        <begin position="57"/>
        <end position="468"/>
    </location>
</feature>
<reference evidence="4 5" key="4">
    <citation type="journal article" date="2009" name="Appl. Environ. Microbiol.">
        <title>Comparative genome-wide transcriptional profiling of Azorhizobium caulinodans ORS571 grown under free-living and symbiotic conditions.</title>
        <authorList>
            <person name="Tsukada S."/>
            <person name="Aono T."/>
            <person name="Akiba N."/>
            <person name="Lee KB."/>
            <person name="Liu CT."/>
            <person name="Toyazaki H."/>
            <person name="Oyaizu H."/>
        </authorList>
    </citation>
    <scope>NUCLEOTIDE SEQUENCE [LARGE SCALE GENOMIC DNA]</scope>
    <source>
        <strain evidence="5">ATCC 43989 / DSM 5975 / JCM 20966 / LMG 6465 / NBRC 14845 / NCIMB 13405 / ORS 571</strain>
    </source>
</reference>
<reference evidence="4 5" key="5">
    <citation type="journal article" date="2010" name="Appl. Environ. Microbiol.">
        <title>phrR-like gene praR of Azorhizobium caulinodans ORS571 is essential for symbiosis with Sesbania rostrata and is involved in expression of reb genes.</title>
        <authorList>
            <person name="Akiba N."/>
            <person name="Aono T."/>
            <person name="Toyazaki H."/>
            <person name="Sato S."/>
            <person name="Oyaizu H."/>
        </authorList>
    </citation>
    <scope>NUCLEOTIDE SEQUENCE [LARGE SCALE GENOMIC DNA]</scope>
    <source>
        <strain evidence="5">ATCC 43989 / DSM 5975 / JCM 20966 / LMG 6465 / NBRC 14845 / NCIMB 13405 / ORS 571</strain>
    </source>
</reference>
<protein>
    <recommendedName>
        <fullName evidence="2">Indoleacetamide hydrolase</fullName>
    </recommendedName>
</protein>
<dbReference type="GO" id="GO:0003824">
    <property type="term" value="F:catalytic activity"/>
    <property type="evidence" value="ECO:0007669"/>
    <property type="project" value="InterPro"/>
</dbReference>
<dbReference type="SUPFAM" id="SSF75304">
    <property type="entry name" value="Amidase signature (AS) enzymes"/>
    <property type="match status" value="1"/>
</dbReference>
<dbReference type="PANTHER" id="PTHR11895:SF76">
    <property type="entry name" value="INDOLEACETAMIDE HYDROLASE"/>
    <property type="match status" value="1"/>
</dbReference>
<evidence type="ECO:0000259" key="3">
    <source>
        <dbReference type="Pfam" id="PF01425"/>
    </source>
</evidence>
<reference evidence="4 5" key="3">
    <citation type="journal article" date="2008" name="BMC Genomics">
        <title>The genome of the versatile nitrogen fixer Azorhizobium caulinodans ORS571.</title>
        <authorList>
            <person name="Lee KB."/>
            <person name="Backer P.D."/>
            <person name="Aono T."/>
            <person name="Liu CT."/>
            <person name="Suzuki S."/>
            <person name="Suzuki T."/>
            <person name="Kaneko T."/>
            <person name="Yamada M."/>
            <person name="Tabata S."/>
            <person name="Kupfer D.M."/>
            <person name="Najar F.Z."/>
            <person name="Wiley G.B."/>
            <person name="Roe B."/>
            <person name="Binnewies T.T."/>
            <person name="Ussery D.W."/>
            <person name="D'Haeze W."/>
            <person name="Herder J.D."/>
            <person name="Gevers D."/>
            <person name="Vereecke D."/>
            <person name="Holsters M."/>
            <person name="Oyaizu H."/>
        </authorList>
    </citation>
    <scope>NUCLEOTIDE SEQUENCE [LARGE SCALE GENOMIC DNA]</scope>
    <source>
        <strain evidence="5">ATCC 43989 / DSM 5975 / JCM 20966 / LMG 6465 / NBRC 14845 / NCIMB 13405 / ORS 571</strain>
    </source>
</reference>
<dbReference type="HOGENOM" id="CLU_009600_0_4_5"/>
<accession>A8I323</accession>
<proteinExistence type="predicted"/>
<evidence type="ECO:0000313" key="4">
    <source>
        <dbReference type="EMBL" id="BAF87971.1"/>
    </source>
</evidence>
<dbReference type="Pfam" id="PF01425">
    <property type="entry name" value="Amidase"/>
    <property type="match status" value="1"/>
</dbReference>
<dbReference type="KEGG" id="azc:AZC_1973"/>
<dbReference type="eggNOG" id="COG0154">
    <property type="taxonomic scope" value="Bacteria"/>
</dbReference>
<organism evidence="4 5">
    <name type="scientific">Azorhizobium caulinodans (strain ATCC 43989 / DSM 5975 / JCM 20966 / LMG 6465 / NBRC 14845 / NCIMB 13405 / ORS 571)</name>
    <dbReference type="NCBI Taxonomy" id="438753"/>
    <lineage>
        <taxon>Bacteria</taxon>
        <taxon>Pseudomonadati</taxon>
        <taxon>Pseudomonadota</taxon>
        <taxon>Alphaproteobacteria</taxon>
        <taxon>Hyphomicrobiales</taxon>
        <taxon>Xanthobacteraceae</taxon>
        <taxon>Azorhizobium</taxon>
    </lineage>
</organism>
<reference evidence="4 5" key="6">
    <citation type="journal article" date="2011" name="Appl. Environ. Microbiol.">
        <title>Involvement of the azorhizobial chromosome partition gene (parA) in the onset of bacteroid differentiation during Sesbania rostrata stem nodule development.</title>
        <authorList>
            <person name="Liu CT."/>
            <person name="Lee KB."/>
            <person name="Wang YS."/>
            <person name="Peng MH."/>
            <person name="Lee KT."/>
            <person name="Suzuki S."/>
            <person name="Suzuki T."/>
            <person name="Oyaizu H."/>
        </authorList>
    </citation>
    <scope>NUCLEOTIDE SEQUENCE [LARGE SCALE GENOMIC DNA]</scope>
    <source>
        <strain evidence="5">ATCC 43989 / DSM 5975 / JCM 20966 / LMG 6465 / NBRC 14845 / NCIMB 13405 / ORS 571</strain>
    </source>
</reference>
<dbReference type="PROSITE" id="PS00571">
    <property type="entry name" value="AMIDASES"/>
    <property type="match status" value="1"/>
</dbReference>
<reference evidence="5" key="2">
    <citation type="submission" date="2007-04" db="EMBL/GenBank/DDBJ databases">
        <title>Complete genome sequence of the nitrogen-fixing bacterium Azorhizobium caulinodans ORS571.</title>
        <authorList>
            <person name="Lee K.B."/>
            <person name="Backer P.D."/>
            <person name="Aono T."/>
            <person name="Liu C.T."/>
            <person name="Suzuki S."/>
            <person name="Suzuki T."/>
            <person name="Kaneko T."/>
            <person name="Yamada M."/>
            <person name="Tabata S."/>
            <person name="Kupfer D.M."/>
            <person name="Najar F.Z."/>
            <person name="Wiley G.B."/>
            <person name="Roe B."/>
            <person name="Binnewies T."/>
            <person name="Ussery D."/>
            <person name="Vereecke D."/>
            <person name="Gevers D."/>
            <person name="Holsters M."/>
            <person name="Oyaizu H."/>
        </authorList>
    </citation>
    <scope>NUCLEOTIDE SEQUENCE [LARGE SCALE GENOMIC DNA]</scope>
    <source>
        <strain evidence="5">ATCC 43989 / DSM 5975 / JCM 20966 / LMG 6465 / NBRC 14845 / NCIMB 13405 / ORS 571</strain>
    </source>
</reference>